<dbReference type="Gene3D" id="3.40.50.150">
    <property type="entry name" value="Vaccinia Virus protein VP39"/>
    <property type="match status" value="1"/>
</dbReference>
<dbReference type="GO" id="GO:0032259">
    <property type="term" value="P:methylation"/>
    <property type="evidence" value="ECO:0007669"/>
    <property type="project" value="UniProtKB-KW"/>
</dbReference>
<keyword evidence="6" id="KW-0808">Transferase</keyword>
<sequence>MAWACSATSNEGLVQKLLQTSIITKERVVQAMTAVDRKDFCPRGPYEDSPKGIGYGVTISAPSVLYMKSQFRVRQLMV</sequence>
<name>A0A0C9MLN7_9FUNG</name>
<gene>
    <name evidence="8" type="ORF">MAM1_0054d03506</name>
</gene>
<dbReference type="Proteomes" id="UP000053815">
    <property type="component" value="Unassembled WGS sequence"/>
</dbReference>
<evidence type="ECO:0000256" key="3">
    <source>
        <dbReference type="ARBA" id="ARBA00011890"/>
    </source>
</evidence>
<dbReference type="STRING" id="91626.A0A0C9MLN7"/>
<organism evidence="8">
    <name type="scientific">Mucor ambiguus</name>
    <dbReference type="NCBI Taxonomy" id="91626"/>
    <lineage>
        <taxon>Eukaryota</taxon>
        <taxon>Fungi</taxon>
        <taxon>Fungi incertae sedis</taxon>
        <taxon>Mucoromycota</taxon>
        <taxon>Mucoromycotina</taxon>
        <taxon>Mucoromycetes</taxon>
        <taxon>Mucorales</taxon>
        <taxon>Mucorineae</taxon>
        <taxon>Mucoraceae</taxon>
        <taxon>Mucor</taxon>
    </lineage>
</organism>
<evidence type="ECO:0000313" key="9">
    <source>
        <dbReference type="Proteomes" id="UP000053815"/>
    </source>
</evidence>
<keyword evidence="5" id="KW-0489">Methyltransferase</keyword>
<dbReference type="SUPFAM" id="SSF53335">
    <property type="entry name" value="S-adenosyl-L-methionine-dependent methyltransferases"/>
    <property type="match status" value="1"/>
</dbReference>
<keyword evidence="9" id="KW-1185">Reference proteome</keyword>
<dbReference type="Pfam" id="PF01135">
    <property type="entry name" value="PCMT"/>
    <property type="match status" value="1"/>
</dbReference>
<evidence type="ECO:0000256" key="7">
    <source>
        <dbReference type="ARBA" id="ARBA00022691"/>
    </source>
</evidence>
<dbReference type="AlphaFoldDB" id="A0A0C9MLN7"/>
<dbReference type="OrthoDB" id="73890at2759"/>
<comment type="subcellular location">
    <subcellularLocation>
        <location evidence="1">Cytoplasm</location>
    </subcellularLocation>
</comment>
<dbReference type="PANTHER" id="PTHR11579">
    <property type="entry name" value="PROTEIN-L-ISOASPARTATE O-METHYLTRANSFERASE"/>
    <property type="match status" value="1"/>
</dbReference>
<proteinExistence type="inferred from homology"/>
<protein>
    <recommendedName>
        <fullName evidence="3">protein-L-isoaspartate(D-aspartate) O-methyltransferase</fullName>
        <ecNumber evidence="3">2.1.1.77</ecNumber>
    </recommendedName>
</protein>
<dbReference type="GO" id="GO:0005737">
    <property type="term" value="C:cytoplasm"/>
    <property type="evidence" value="ECO:0007669"/>
    <property type="project" value="UniProtKB-SubCell"/>
</dbReference>
<evidence type="ECO:0000256" key="4">
    <source>
        <dbReference type="ARBA" id="ARBA00022490"/>
    </source>
</evidence>
<evidence type="ECO:0000313" key="8">
    <source>
        <dbReference type="EMBL" id="GAN04047.1"/>
    </source>
</evidence>
<dbReference type="InterPro" id="IPR000682">
    <property type="entry name" value="PCMT"/>
</dbReference>
<evidence type="ECO:0000256" key="2">
    <source>
        <dbReference type="ARBA" id="ARBA00005369"/>
    </source>
</evidence>
<dbReference type="PANTHER" id="PTHR11579:SF0">
    <property type="entry name" value="PROTEIN-L-ISOASPARTATE(D-ASPARTATE) O-METHYLTRANSFERASE"/>
    <property type="match status" value="1"/>
</dbReference>
<dbReference type="EC" id="2.1.1.77" evidence="3"/>
<keyword evidence="4" id="KW-0963">Cytoplasm</keyword>
<comment type="similarity">
    <text evidence="2">Belongs to the methyltransferase superfamily. L-isoaspartyl/D-aspartyl protein methyltransferase family.</text>
</comment>
<evidence type="ECO:0000256" key="1">
    <source>
        <dbReference type="ARBA" id="ARBA00004496"/>
    </source>
</evidence>
<keyword evidence="7" id="KW-0949">S-adenosyl-L-methionine</keyword>
<evidence type="ECO:0000256" key="5">
    <source>
        <dbReference type="ARBA" id="ARBA00022603"/>
    </source>
</evidence>
<dbReference type="GO" id="GO:0004719">
    <property type="term" value="F:protein-L-isoaspartate (D-aspartate) O-methyltransferase activity"/>
    <property type="evidence" value="ECO:0007669"/>
    <property type="project" value="UniProtKB-EC"/>
</dbReference>
<reference evidence="8" key="1">
    <citation type="submission" date="2014-09" db="EMBL/GenBank/DDBJ databases">
        <title>Draft genome sequence of an oleaginous Mucoromycotina fungus Mucor ambiguus NBRC6742.</title>
        <authorList>
            <person name="Takeda I."/>
            <person name="Yamane N."/>
            <person name="Morita T."/>
            <person name="Tamano K."/>
            <person name="Machida M."/>
            <person name="Baker S."/>
            <person name="Koike H."/>
        </authorList>
    </citation>
    <scope>NUCLEOTIDE SEQUENCE</scope>
    <source>
        <strain evidence="8">NBRC 6742</strain>
    </source>
</reference>
<evidence type="ECO:0000256" key="6">
    <source>
        <dbReference type="ARBA" id="ARBA00022679"/>
    </source>
</evidence>
<dbReference type="EMBL" id="DF836343">
    <property type="protein sequence ID" value="GAN04047.1"/>
    <property type="molecule type" value="Genomic_DNA"/>
</dbReference>
<dbReference type="InterPro" id="IPR029063">
    <property type="entry name" value="SAM-dependent_MTases_sf"/>
</dbReference>
<accession>A0A0C9MLN7</accession>